<feature type="region of interest" description="Disordered" evidence="1">
    <location>
        <begin position="258"/>
        <end position="293"/>
    </location>
</feature>
<sequence length="439" mass="50196">MSSYLKSLTEYQFLTRSRTQRENISISIARMKLQHLETPADFNPLKFFPEQSQIIVQPKLDLLQPSSNSRNSNQSSELSDLLIVSPALRSESCDRKKVKDRLMGLKSPKINQQEIALNYLQQIGKQIKQSYKSALNKKKVLCLSPQIQSQKKQQYFDQQYCLSEQKSALCHGDNISQNLSYDGDLLESSFFSNNGQDIKVVQTTSSILKLQHCGLLNDQQEHLTDLNQSMEDNESQVSQNSAPIRRVKAVNRKINDSISGCSETSSENLQATQSNSPDSQRFSNQPRKSISSKKILPKSAMKALSVKLSELANFKDFEYRKSLDLSDGVFSNTNNYNIFQEQKEDIDYFQSQKQTHNGRTTSFFKSYKQASISPEKQGYVKEQPLEKLIQQQQKGFKGIRENLLNLVKDLDSVQVVNNLNNQSYEKVQSFKIHLKKTTK</sequence>
<accession>A0A078AZL8</accession>
<proteinExistence type="predicted"/>
<evidence type="ECO:0000313" key="3">
    <source>
        <dbReference type="Proteomes" id="UP000039865"/>
    </source>
</evidence>
<dbReference type="AlphaFoldDB" id="A0A078AZL8"/>
<feature type="compositionally biased region" description="Polar residues" evidence="1">
    <location>
        <begin position="258"/>
        <end position="287"/>
    </location>
</feature>
<gene>
    <name evidence="2" type="primary">Contig11048.g11813</name>
    <name evidence="2" type="ORF">STYLEM_15744</name>
</gene>
<keyword evidence="3" id="KW-1185">Reference proteome</keyword>
<reference evidence="2 3" key="1">
    <citation type="submission" date="2014-06" db="EMBL/GenBank/DDBJ databases">
        <authorList>
            <person name="Swart Estienne"/>
        </authorList>
    </citation>
    <scope>NUCLEOTIDE SEQUENCE [LARGE SCALE GENOMIC DNA]</scope>
    <source>
        <strain evidence="2 3">130c</strain>
    </source>
</reference>
<organism evidence="2 3">
    <name type="scientific">Stylonychia lemnae</name>
    <name type="common">Ciliate</name>
    <dbReference type="NCBI Taxonomy" id="5949"/>
    <lineage>
        <taxon>Eukaryota</taxon>
        <taxon>Sar</taxon>
        <taxon>Alveolata</taxon>
        <taxon>Ciliophora</taxon>
        <taxon>Intramacronucleata</taxon>
        <taxon>Spirotrichea</taxon>
        <taxon>Stichotrichia</taxon>
        <taxon>Sporadotrichida</taxon>
        <taxon>Oxytrichidae</taxon>
        <taxon>Stylonychinae</taxon>
        <taxon>Stylonychia</taxon>
    </lineage>
</organism>
<dbReference type="InParanoid" id="A0A078AZL8"/>
<protein>
    <submittedName>
        <fullName evidence="2">Uncharacterized protein</fullName>
    </submittedName>
</protein>
<name>A0A078AZL8_STYLE</name>
<dbReference type="Proteomes" id="UP000039865">
    <property type="component" value="Unassembled WGS sequence"/>
</dbReference>
<evidence type="ECO:0000313" key="2">
    <source>
        <dbReference type="EMBL" id="CDW86647.1"/>
    </source>
</evidence>
<evidence type="ECO:0000256" key="1">
    <source>
        <dbReference type="SAM" id="MobiDB-lite"/>
    </source>
</evidence>
<dbReference type="EMBL" id="CCKQ01014850">
    <property type="protein sequence ID" value="CDW86647.1"/>
    <property type="molecule type" value="Genomic_DNA"/>
</dbReference>